<dbReference type="SUPFAM" id="SSF53474">
    <property type="entry name" value="alpha/beta-Hydrolases"/>
    <property type="match status" value="1"/>
</dbReference>
<dbReference type="GO" id="GO:0046464">
    <property type="term" value="P:acylglycerol catabolic process"/>
    <property type="evidence" value="ECO:0007669"/>
    <property type="project" value="TreeGrafter"/>
</dbReference>
<dbReference type="PANTHER" id="PTHR43798:SF5">
    <property type="entry name" value="MONOACYLGLYCEROL LIPASE ABHD6"/>
    <property type="match status" value="1"/>
</dbReference>
<keyword evidence="3" id="KW-0378">Hydrolase</keyword>
<feature type="compositionally biased region" description="Low complexity" evidence="1">
    <location>
        <begin position="1"/>
        <end position="12"/>
    </location>
</feature>
<gene>
    <name evidence="3" type="ORF">FM101_08935</name>
</gene>
<accession>A0A1R4G9V0</accession>
<dbReference type="Proteomes" id="UP000195913">
    <property type="component" value="Unassembled WGS sequence"/>
</dbReference>
<dbReference type="Gene3D" id="3.40.50.1820">
    <property type="entry name" value="alpha/beta hydrolase"/>
    <property type="match status" value="1"/>
</dbReference>
<dbReference type="GO" id="GO:0016020">
    <property type="term" value="C:membrane"/>
    <property type="evidence" value="ECO:0007669"/>
    <property type="project" value="TreeGrafter"/>
</dbReference>
<evidence type="ECO:0000256" key="1">
    <source>
        <dbReference type="SAM" id="MobiDB-lite"/>
    </source>
</evidence>
<organism evidence="3 4">
    <name type="scientific">Arthrobacter rhombi</name>
    <dbReference type="NCBI Taxonomy" id="71253"/>
    <lineage>
        <taxon>Bacteria</taxon>
        <taxon>Bacillati</taxon>
        <taxon>Actinomycetota</taxon>
        <taxon>Actinomycetes</taxon>
        <taxon>Micrococcales</taxon>
        <taxon>Micrococcaceae</taxon>
        <taxon>Arthrobacter</taxon>
    </lineage>
</organism>
<dbReference type="AlphaFoldDB" id="A0A1R4G9V0"/>
<name>A0A1R4G9V0_9MICC</name>
<protein>
    <submittedName>
        <fullName evidence="3">Hydrolase, alpha/beta hydrolase fold family</fullName>
    </submittedName>
</protein>
<dbReference type="InterPro" id="IPR029058">
    <property type="entry name" value="AB_hydrolase_fold"/>
</dbReference>
<feature type="domain" description="AB hydrolase-1" evidence="2">
    <location>
        <begin position="43"/>
        <end position="169"/>
    </location>
</feature>
<dbReference type="InterPro" id="IPR000073">
    <property type="entry name" value="AB_hydrolase_1"/>
</dbReference>
<dbReference type="EMBL" id="FUHW01000032">
    <property type="protein sequence ID" value="SJM64971.1"/>
    <property type="molecule type" value="Genomic_DNA"/>
</dbReference>
<evidence type="ECO:0000259" key="2">
    <source>
        <dbReference type="Pfam" id="PF00561"/>
    </source>
</evidence>
<dbReference type="RefSeq" id="WP_086998472.1">
    <property type="nucleotide sequence ID" value="NZ_FUHW01000032.1"/>
</dbReference>
<proteinExistence type="predicted"/>
<feature type="compositionally biased region" description="Basic and acidic residues" evidence="1">
    <location>
        <begin position="13"/>
        <end position="23"/>
    </location>
</feature>
<evidence type="ECO:0000313" key="4">
    <source>
        <dbReference type="Proteomes" id="UP000195913"/>
    </source>
</evidence>
<dbReference type="Pfam" id="PF00561">
    <property type="entry name" value="Abhydrolase_1"/>
    <property type="match status" value="1"/>
</dbReference>
<reference evidence="3 4" key="1">
    <citation type="submission" date="2017-02" db="EMBL/GenBank/DDBJ databases">
        <authorList>
            <person name="Peterson S.W."/>
        </authorList>
    </citation>
    <scope>NUCLEOTIDE SEQUENCE [LARGE SCALE GENOMIC DNA]</scope>
    <source>
        <strain evidence="3 4">B Ar 00.02</strain>
    </source>
</reference>
<feature type="region of interest" description="Disordered" evidence="1">
    <location>
        <begin position="1"/>
        <end position="24"/>
    </location>
</feature>
<dbReference type="PANTHER" id="PTHR43798">
    <property type="entry name" value="MONOACYLGLYCEROL LIPASE"/>
    <property type="match status" value="1"/>
</dbReference>
<sequence>MAPAENGTAAATAHHEAEHRVEGTENSLTVRIFSAGDDSGARPVLLIHGFASSTELNWVATGWITALNDAGRKVIAVDLPGHGLSPAPDDLDAYTPSRIRAEILQILQDQHVRPLAEEDPASGVDVLGYSLGSRLGWEFAGTQPQLVHRLVLGGPARNDPLSDFDLDAAREHLSGGEEIEDPTTAELVRMAQLVPTNNMFSMLSLIEAIKSEPFDPSEAVPSMPVLLVAGERDELAATLPQLVELARKHQGAEADVRELLLPVRTHANAVTSRAYKQGAVEFING</sequence>
<dbReference type="InterPro" id="IPR050266">
    <property type="entry name" value="AB_hydrolase_sf"/>
</dbReference>
<keyword evidence="4" id="KW-1185">Reference proteome</keyword>
<evidence type="ECO:0000313" key="3">
    <source>
        <dbReference type="EMBL" id="SJM64971.1"/>
    </source>
</evidence>
<dbReference type="GO" id="GO:0047372">
    <property type="term" value="F:monoacylglycerol lipase activity"/>
    <property type="evidence" value="ECO:0007669"/>
    <property type="project" value="TreeGrafter"/>
</dbReference>